<dbReference type="SUPFAM" id="SSF56112">
    <property type="entry name" value="Protein kinase-like (PK-like)"/>
    <property type="match status" value="1"/>
</dbReference>
<evidence type="ECO:0008006" key="3">
    <source>
        <dbReference type="Google" id="ProtNLM"/>
    </source>
</evidence>
<gene>
    <name evidence="2" type="ORF">TSPGSL018_12193</name>
</gene>
<organism evidence="2">
    <name type="scientific">Tetraselmis sp. GSL018</name>
    <dbReference type="NCBI Taxonomy" id="582737"/>
    <lineage>
        <taxon>Eukaryota</taxon>
        <taxon>Viridiplantae</taxon>
        <taxon>Chlorophyta</taxon>
        <taxon>core chlorophytes</taxon>
        <taxon>Chlorodendrophyceae</taxon>
        <taxon>Chlorodendrales</taxon>
        <taxon>Chlorodendraceae</taxon>
        <taxon>Tetraselmis</taxon>
    </lineage>
</organism>
<protein>
    <recommendedName>
        <fullName evidence="3">Protein kinase domain-containing protein</fullName>
    </recommendedName>
</protein>
<accession>A0A061R943</accession>
<evidence type="ECO:0000313" key="2">
    <source>
        <dbReference type="EMBL" id="JAC67026.1"/>
    </source>
</evidence>
<keyword evidence="1" id="KW-0067">ATP-binding</keyword>
<dbReference type="Gene3D" id="3.30.200.20">
    <property type="entry name" value="Phosphorylase Kinase, domain 1"/>
    <property type="match status" value="1"/>
</dbReference>
<sequence>MATFPDLVRSRDGEQSLLQTGFRKNYSITPEFLGRGGYGSVWRAVHLQTGESVAVKIVPVGVCSTSAEVSDCSS</sequence>
<feature type="non-terminal residue" evidence="2">
    <location>
        <position position="74"/>
    </location>
</feature>
<evidence type="ECO:0000256" key="1">
    <source>
        <dbReference type="PROSITE-ProRule" id="PRU10141"/>
    </source>
</evidence>
<dbReference type="GO" id="GO:0005524">
    <property type="term" value="F:ATP binding"/>
    <property type="evidence" value="ECO:0007669"/>
    <property type="project" value="UniProtKB-UniRule"/>
</dbReference>
<dbReference type="AlphaFoldDB" id="A0A061R943"/>
<dbReference type="InterPro" id="IPR017441">
    <property type="entry name" value="Protein_kinase_ATP_BS"/>
</dbReference>
<dbReference type="InterPro" id="IPR011009">
    <property type="entry name" value="Kinase-like_dom_sf"/>
</dbReference>
<dbReference type="PROSITE" id="PS00107">
    <property type="entry name" value="PROTEIN_KINASE_ATP"/>
    <property type="match status" value="1"/>
</dbReference>
<keyword evidence="1" id="KW-0547">Nucleotide-binding</keyword>
<proteinExistence type="predicted"/>
<name>A0A061R943_9CHLO</name>
<feature type="binding site" evidence="1">
    <location>
        <position position="56"/>
    </location>
    <ligand>
        <name>ATP</name>
        <dbReference type="ChEBI" id="CHEBI:30616"/>
    </ligand>
</feature>
<dbReference type="EMBL" id="GBEZ01019545">
    <property type="protein sequence ID" value="JAC67026.1"/>
    <property type="molecule type" value="Transcribed_RNA"/>
</dbReference>
<reference evidence="2" key="1">
    <citation type="submission" date="2014-05" db="EMBL/GenBank/DDBJ databases">
        <title>The transcriptome of the halophilic microalga Tetraselmis sp. GSL018 isolated from the Great Salt Lake, Utah.</title>
        <authorList>
            <person name="Jinkerson R.E."/>
            <person name="D'Adamo S."/>
            <person name="Posewitz M.C."/>
        </authorList>
    </citation>
    <scope>NUCLEOTIDE SEQUENCE</scope>
    <source>
        <strain evidence="2">GSL018</strain>
    </source>
</reference>